<organism evidence="2">
    <name type="scientific">Ralstonia solanacearum</name>
    <name type="common">Pseudomonas solanacearum</name>
    <dbReference type="NCBI Taxonomy" id="305"/>
    <lineage>
        <taxon>Bacteria</taxon>
        <taxon>Pseudomonadati</taxon>
        <taxon>Pseudomonadota</taxon>
        <taxon>Betaproteobacteria</taxon>
        <taxon>Burkholderiales</taxon>
        <taxon>Burkholderiaceae</taxon>
        <taxon>Ralstonia</taxon>
        <taxon>Ralstonia solanacearum species complex</taxon>
    </lineage>
</organism>
<keyword evidence="1" id="KW-0732">Signal</keyword>
<feature type="chain" id="PRO_5013467071" evidence="1">
    <location>
        <begin position="25"/>
        <end position="61"/>
    </location>
</feature>
<proteinExistence type="predicted"/>
<dbReference type="AlphaFoldDB" id="A0A0S4U6I9"/>
<evidence type="ECO:0000313" key="2">
    <source>
        <dbReference type="EMBL" id="CUV17361.1"/>
    </source>
</evidence>
<name>A0A0S4U6I9_RALSL</name>
<gene>
    <name evidence="2" type="ORF">PSS4_v1_290098</name>
    <name evidence="3" type="ORF">RUN1985_v1_900042</name>
    <name evidence="5" type="ORF">RUN215_v1_460062</name>
    <name evidence="4" type="ORF">TO10_v1_580046</name>
</gene>
<evidence type="ECO:0000313" key="4">
    <source>
        <dbReference type="EMBL" id="CUV46434.1"/>
    </source>
</evidence>
<dbReference type="EMBL" id="LN899824">
    <property type="protein sequence ID" value="CUV31429.1"/>
    <property type="molecule type" value="Genomic_DNA"/>
</dbReference>
<dbReference type="EMBL" id="LN899827">
    <property type="protein sequence ID" value="CUV46434.1"/>
    <property type="molecule type" value="Genomic_DNA"/>
</dbReference>
<evidence type="ECO:0000313" key="3">
    <source>
        <dbReference type="EMBL" id="CUV31429.1"/>
    </source>
</evidence>
<dbReference type="EMBL" id="LN899821">
    <property type="protein sequence ID" value="CUV17361.1"/>
    <property type="molecule type" value="Genomic_DNA"/>
</dbReference>
<sequence length="61" mass="6736">MPPSALARMRVPALARMLAAAALARFVAMRAARHVLDPTVQARNVRTASDADWRGDFHWHG</sequence>
<dbReference type="EMBL" id="LN899820">
    <property type="protein sequence ID" value="CUV55271.1"/>
    <property type="molecule type" value="Genomic_DNA"/>
</dbReference>
<reference evidence="2" key="1">
    <citation type="submission" date="2015-10" db="EMBL/GenBank/DDBJ databases">
        <authorList>
            <person name="Gilbert D.G."/>
        </authorList>
    </citation>
    <scope>NUCLEOTIDE SEQUENCE</scope>
    <source>
        <strain evidence="2">Phyl III-seqv23</strain>
    </source>
</reference>
<protein>
    <submittedName>
        <fullName evidence="2">Uncharacterized protein</fullName>
    </submittedName>
</protein>
<evidence type="ECO:0000313" key="5">
    <source>
        <dbReference type="EMBL" id="CUV55271.1"/>
    </source>
</evidence>
<feature type="signal peptide" evidence="1">
    <location>
        <begin position="1"/>
        <end position="24"/>
    </location>
</feature>
<evidence type="ECO:0000256" key="1">
    <source>
        <dbReference type="SAM" id="SignalP"/>
    </source>
</evidence>
<accession>A0A0S4U6I9</accession>